<dbReference type="PANTHER" id="PTHR33221:SF15">
    <property type="entry name" value="HTH-TYPE TRANSCRIPTIONAL REGULATOR YWGB-RELATED"/>
    <property type="match status" value="1"/>
</dbReference>
<comment type="caution">
    <text evidence="1">The sequence shown here is derived from an EMBL/GenBank/DDBJ whole genome shotgun (WGS) entry which is preliminary data.</text>
</comment>
<name>A0A7V3YFM3_9BACT</name>
<dbReference type="InterPro" id="IPR036388">
    <property type="entry name" value="WH-like_DNA-bd_sf"/>
</dbReference>
<proteinExistence type="predicted"/>
<sequence length="142" mass="15852">MSPFPQFSEAVSLALHSMVLLSESRAPLAVKEMAERTGASFHHLAKVFQRLRRAQLVVSTRGPRGGFTLSRPPERITLLEVYEAIEGPVSERICLLGEQECPFGECIFGGLLGEFAHRFREYLASHTLASVCHKRETTQNPE</sequence>
<dbReference type="InterPro" id="IPR000944">
    <property type="entry name" value="Tscrpt_reg_Rrf2"/>
</dbReference>
<dbReference type="NCBIfam" id="TIGR00738">
    <property type="entry name" value="rrf2_super"/>
    <property type="match status" value="1"/>
</dbReference>
<dbReference type="GO" id="GO:0005829">
    <property type="term" value="C:cytosol"/>
    <property type="evidence" value="ECO:0007669"/>
    <property type="project" value="TreeGrafter"/>
</dbReference>
<protein>
    <submittedName>
        <fullName evidence="1">Rrf2 family transcriptional regulator</fullName>
    </submittedName>
</protein>
<dbReference type="Gene3D" id="1.10.10.10">
    <property type="entry name" value="Winged helix-like DNA-binding domain superfamily/Winged helix DNA-binding domain"/>
    <property type="match status" value="1"/>
</dbReference>
<accession>A0A7V3YFM3</accession>
<organism evidence="1">
    <name type="scientific">Candidatus Caldatribacterium californiense</name>
    <dbReference type="NCBI Taxonomy" id="1454726"/>
    <lineage>
        <taxon>Bacteria</taxon>
        <taxon>Pseudomonadati</taxon>
        <taxon>Atribacterota</taxon>
        <taxon>Atribacteria</taxon>
        <taxon>Atribacterales</taxon>
        <taxon>Candidatus Caldatribacteriaceae</taxon>
        <taxon>Candidatus Caldatribacterium</taxon>
    </lineage>
</organism>
<dbReference type="Pfam" id="PF02082">
    <property type="entry name" value="Rrf2"/>
    <property type="match status" value="1"/>
</dbReference>
<evidence type="ECO:0000313" key="1">
    <source>
        <dbReference type="EMBL" id="HGI30171.1"/>
    </source>
</evidence>
<dbReference type="PANTHER" id="PTHR33221">
    <property type="entry name" value="WINGED HELIX-TURN-HELIX TRANSCRIPTIONAL REGULATOR, RRF2 FAMILY"/>
    <property type="match status" value="1"/>
</dbReference>
<gene>
    <name evidence="1" type="ORF">ENV30_02480</name>
</gene>
<dbReference type="AlphaFoldDB" id="A0A7V3YFM3"/>
<dbReference type="GO" id="GO:0003700">
    <property type="term" value="F:DNA-binding transcription factor activity"/>
    <property type="evidence" value="ECO:0007669"/>
    <property type="project" value="TreeGrafter"/>
</dbReference>
<dbReference type="EMBL" id="DTFV01000040">
    <property type="protein sequence ID" value="HGI30171.1"/>
    <property type="molecule type" value="Genomic_DNA"/>
</dbReference>
<reference evidence="1" key="1">
    <citation type="journal article" date="2020" name="mSystems">
        <title>Genome- and Community-Level Interaction Insights into Carbon Utilization and Element Cycling Functions of Hydrothermarchaeota in Hydrothermal Sediment.</title>
        <authorList>
            <person name="Zhou Z."/>
            <person name="Liu Y."/>
            <person name="Xu W."/>
            <person name="Pan J."/>
            <person name="Luo Z.H."/>
            <person name="Li M."/>
        </authorList>
    </citation>
    <scope>NUCLEOTIDE SEQUENCE [LARGE SCALE GENOMIC DNA]</scope>
    <source>
        <strain evidence="1">SpSt-747</strain>
    </source>
</reference>
<dbReference type="SUPFAM" id="SSF46785">
    <property type="entry name" value="Winged helix' DNA-binding domain"/>
    <property type="match status" value="1"/>
</dbReference>
<dbReference type="PROSITE" id="PS51197">
    <property type="entry name" value="HTH_RRF2_2"/>
    <property type="match status" value="1"/>
</dbReference>
<dbReference type="InterPro" id="IPR036390">
    <property type="entry name" value="WH_DNA-bd_sf"/>
</dbReference>